<dbReference type="InterPro" id="IPR041118">
    <property type="entry name" value="Rx_N"/>
</dbReference>
<dbReference type="PROSITE" id="PS50011">
    <property type="entry name" value="PROTEIN_KINASE_DOM"/>
    <property type="match status" value="1"/>
</dbReference>
<dbReference type="GO" id="GO:0002758">
    <property type="term" value="P:innate immune response-activating signaling pathway"/>
    <property type="evidence" value="ECO:0007669"/>
    <property type="project" value="UniProtKB-ARBA"/>
</dbReference>
<dbReference type="InterPro" id="IPR055414">
    <property type="entry name" value="LRR_R13L4/SHOC2-like"/>
</dbReference>
<dbReference type="InterPro" id="IPR038005">
    <property type="entry name" value="RX-like_CC"/>
</dbReference>
<dbReference type="GO" id="GO:0005524">
    <property type="term" value="F:ATP binding"/>
    <property type="evidence" value="ECO:0007669"/>
    <property type="project" value="UniProtKB-UniRule"/>
</dbReference>
<keyword evidence="6" id="KW-0677">Repeat</keyword>
<keyword evidence="7 14" id="KW-0547">Nucleotide-binding</keyword>
<reference evidence="18" key="1">
    <citation type="submission" date="2018-08" db="EMBL/GenBank/DDBJ databases">
        <authorList>
            <person name="Rossello M."/>
        </authorList>
    </citation>
    <scope>NUCLEOTIDE SEQUENCE [LARGE SCALE GENOMIC DNA]</scope>
    <source>
        <strain evidence="18">cv. Chinese Spring</strain>
    </source>
</reference>
<dbReference type="OrthoDB" id="696428at2759"/>
<dbReference type="Proteomes" id="UP000019116">
    <property type="component" value="Chromosome 7B"/>
</dbReference>
<evidence type="ECO:0000256" key="11">
    <source>
        <dbReference type="ARBA" id="ARBA00022989"/>
    </source>
</evidence>
<evidence type="ECO:0000256" key="2">
    <source>
        <dbReference type="ARBA" id="ARBA00008894"/>
    </source>
</evidence>
<keyword evidence="19" id="KW-1185">Reference proteome</keyword>
<dbReference type="Gramene" id="TraesCS7B02G353800.1">
    <property type="protein sequence ID" value="TraesCS7B02G353800.1"/>
    <property type="gene ID" value="TraesCS7B02G353800"/>
</dbReference>
<dbReference type="PROSITE" id="PS50202">
    <property type="entry name" value="MSP"/>
    <property type="match status" value="1"/>
</dbReference>
<keyword evidence="3" id="KW-0433">Leucine-rich repeat</keyword>
<dbReference type="Gene3D" id="3.30.200.20">
    <property type="entry name" value="Phosphorylase Kinase, domain 1"/>
    <property type="match status" value="1"/>
</dbReference>
<evidence type="ECO:0000313" key="19">
    <source>
        <dbReference type="Proteomes" id="UP000019116"/>
    </source>
</evidence>
<dbReference type="EnsemblPlants" id="TraesCS7B02G353800.1">
    <property type="protein sequence ID" value="TraesCS7B02G353800.1"/>
    <property type="gene ID" value="TraesCS7B02G353800"/>
</dbReference>
<dbReference type="Gramene" id="TraesLDM7B03G04214660.1">
    <property type="protein sequence ID" value="TraesLDM7B03G04214660.1"/>
    <property type="gene ID" value="TraesLDM7B03G04214660"/>
</dbReference>
<dbReference type="InterPro" id="IPR000719">
    <property type="entry name" value="Prot_kinase_dom"/>
</dbReference>
<evidence type="ECO:0000256" key="12">
    <source>
        <dbReference type="ARBA" id="ARBA00023054"/>
    </source>
</evidence>
<dbReference type="GO" id="GO:0005886">
    <property type="term" value="C:plasma membrane"/>
    <property type="evidence" value="ECO:0007669"/>
    <property type="project" value="UniProtKB-SubCell"/>
</dbReference>
<dbReference type="InterPro" id="IPR017441">
    <property type="entry name" value="Protein_kinase_ATP_BS"/>
</dbReference>
<dbReference type="Gene3D" id="1.10.10.10">
    <property type="entry name" value="Winged helix-like DNA-binding domain superfamily/Winged helix DNA-binding domain"/>
    <property type="match status" value="1"/>
</dbReference>
<dbReference type="PRINTS" id="PR00364">
    <property type="entry name" value="DISEASERSIST"/>
</dbReference>
<feature type="domain" description="Protein kinase" evidence="16">
    <location>
        <begin position="32"/>
        <end position="303"/>
    </location>
</feature>
<evidence type="ECO:0000256" key="15">
    <source>
        <dbReference type="SAM" id="MobiDB-lite"/>
    </source>
</evidence>
<evidence type="ECO:0008006" key="20">
    <source>
        <dbReference type="Google" id="ProtNLM"/>
    </source>
</evidence>
<dbReference type="Pfam" id="PF00931">
    <property type="entry name" value="NB-ARC"/>
    <property type="match status" value="1"/>
</dbReference>
<dbReference type="RefSeq" id="XP_044431178.1">
    <property type="nucleotide sequence ID" value="XM_044575243.1"/>
</dbReference>
<dbReference type="Pfam" id="PF23559">
    <property type="entry name" value="WHD_DRP"/>
    <property type="match status" value="1"/>
</dbReference>
<dbReference type="GO" id="GO:0004672">
    <property type="term" value="F:protein kinase activity"/>
    <property type="evidence" value="ECO:0007669"/>
    <property type="project" value="InterPro"/>
</dbReference>
<accession>A0A3B6SIC7</accession>
<dbReference type="KEGG" id="taes:123157020"/>
<evidence type="ECO:0000256" key="13">
    <source>
        <dbReference type="ARBA" id="ARBA00023136"/>
    </source>
</evidence>
<keyword evidence="12" id="KW-0175">Coiled coil</keyword>
<evidence type="ECO:0000256" key="10">
    <source>
        <dbReference type="ARBA" id="ARBA00022840"/>
    </source>
</evidence>
<evidence type="ECO:0000256" key="4">
    <source>
        <dbReference type="ARBA" id="ARBA00022679"/>
    </source>
</evidence>
<dbReference type="Gramene" id="TraesNOR7B03G04258720.1">
    <property type="protein sequence ID" value="TraesNOR7B03G04258720.1"/>
    <property type="gene ID" value="TraesNOR7B03G04258720"/>
</dbReference>
<evidence type="ECO:0000256" key="3">
    <source>
        <dbReference type="ARBA" id="ARBA00022614"/>
    </source>
</evidence>
<dbReference type="InterPro" id="IPR008271">
    <property type="entry name" value="Ser/Thr_kinase_AS"/>
</dbReference>
<dbReference type="InterPro" id="IPR027417">
    <property type="entry name" value="P-loop_NTPase"/>
</dbReference>
<dbReference type="SUPFAM" id="SSF52540">
    <property type="entry name" value="P-loop containing nucleoside triphosphate hydrolases"/>
    <property type="match status" value="1"/>
</dbReference>
<dbReference type="PANTHER" id="PTHR45707">
    <property type="entry name" value="C2 CALCIUM/LIPID-BINDING PLANT PHOSPHORIBOSYLTRANSFERASE FAMILY PROTEIN"/>
    <property type="match status" value="1"/>
</dbReference>
<dbReference type="SMART" id="SM00220">
    <property type="entry name" value="S_TKc"/>
    <property type="match status" value="1"/>
</dbReference>
<evidence type="ECO:0000256" key="14">
    <source>
        <dbReference type="PROSITE-ProRule" id="PRU10141"/>
    </source>
</evidence>
<dbReference type="InterPro" id="IPR008962">
    <property type="entry name" value="PapD-like_sf"/>
</dbReference>
<keyword evidence="13" id="KW-0472">Membrane</keyword>
<dbReference type="GO" id="GO:0009626">
    <property type="term" value="P:plant-type hypersensitive response"/>
    <property type="evidence" value="ECO:0007669"/>
    <property type="project" value="UniProtKB-ARBA"/>
</dbReference>
<dbReference type="InterPro" id="IPR036388">
    <property type="entry name" value="WH-like_DNA-bd_sf"/>
</dbReference>
<comment type="subcellular location">
    <subcellularLocation>
        <location evidence="1">Cell membrane</location>
        <topology evidence="1">Single-pass membrane protein</topology>
    </subcellularLocation>
</comment>
<evidence type="ECO:0000256" key="9">
    <source>
        <dbReference type="ARBA" id="ARBA00022821"/>
    </source>
</evidence>
<dbReference type="InterPro" id="IPR058922">
    <property type="entry name" value="WHD_DRP"/>
</dbReference>
<dbReference type="InterPro" id="IPR032675">
    <property type="entry name" value="LRR_dom_sf"/>
</dbReference>
<evidence type="ECO:0000313" key="18">
    <source>
        <dbReference type="EnsemblPlants" id="TraesCS7B02G353800.1"/>
    </source>
</evidence>
<dbReference type="GO" id="GO:0043531">
    <property type="term" value="F:ADP binding"/>
    <property type="evidence" value="ECO:0007669"/>
    <property type="project" value="InterPro"/>
</dbReference>
<dbReference type="CDD" id="cd14798">
    <property type="entry name" value="RX-CC_like"/>
    <property type="match status" value="1"/>
</dbReference>
<reference evidence="18" key="2">
    <citation type="submission" date="2018-10" db="UniProtKB">
        <authorList>
            <consortium name="EnsemblPlants"/>
        </authorList>
    </citation>
    <scope>IDENTIFICATION</scope>
</reference>
<dbReference type="Pfam" id="PF23598">
    <property type="entry name" value="LRR_14"/>
    <property type="match status" value="1"/>
</dbReference>
<evidence type="ECO:0000256" key="6">
    <source>
        <dbReference type="ARBA" id="ARBA00022737"/>
    </source>
</evidence>
<feature type="domain" description="MSP" evidence="17">
    <location>
        <begin position="322"/>
        <end position="439"/>
    </location>
</feature>
<keyword evidence="9" id="KW-0611">Plant defense</keyword>
<dbReference type="PROSITE" id="PS00107">
    <property type="entry name" value="PROTEIN_KINASE_ATP"/>
    <property type="match status" value="1"/>
</dbReference>
<feature type="region of interest" description="Disordered" evidence="15">
    <location>
        <begin position="1490"/>
        <end position="1524"/>
    </location>
</feature>
<dbReference type="Pfam" id="PF00635">
    <property type="entry name" value="Motile_Sperm"/>
    <property type="match status" value="1"/>
</dbReference>
<organism evidence="18">
    <name type="scientific">Triticum aestivum</name>
    <name type="common">Wheat</name>
    <dbReference type="NCBI Taxonomy" id="4565"/>
    <lineage>
        <taxon>Eukaryota</taxon>
        <taxon>Viridiplantae</taxon>
        <taxon>Streptophyta</taxon>
        <taxon>Embryophyta</taxon>
        <taxon>Tracheophyta</taxon>
        <taxon>Spermatophyta</taxon>
        <taxon>Magnoliopsida</taxon>
        <taxon>Liliopsida</taxon>
        <taxon>Poales</taxon>
        <taxon>Poaceae</taxon>
        <taxon>BOP clade</taxon>
        <taxon>Pooideae</taxon>
        <taxon>Triticodae</taxon>
        <taxon>Triticeae</taxon>
        <taxon>Triticinae</taxon>
        <taxon>Triticum</taxon>
    </lineage>
</organism>
<dbReference type="InterPro" id="IPR013783">
    <property type="entry name" value="Ig-like_fold"/>
</dbReference>
<sequence>MGDANVLERILDGAADPTNLSLQLLKDITGNFSQDRKIGQGGFGEVYKGVLGEKIVAVKRIHINENTVDDGLFRREFGSLSKTNHRNVVRFLGVCSNTLQKTIEDAWSGEIRLASVLERLLCFEYISNGSLDKHITDELRGLEWETRYEIITGICKGLRYLHKEKDIIHMDLKPANILLHHQDGKYMIPKITDFGLARPNKNSHTVGQCYGTPGYWAPECRDDSKTTTACDIYSLGAIIIELVTGCKDIPDKNYVLRRWRHRWNNPPTQLQYQQVTRCIDIAVRCREKNPESRPSISEIINFLSESEETCGQIIPCLDEDDMLRINPLELRLPSELKNEISCKVEPRNGTRNCIAFNIQLPSAQYSAQPVKCIVQPRSMYVVMITVQARDVREHDHADKLIVESMKWTEGLGQEDIIECMSGAEKRKEVDEVDLIVVYETTKPQENCKRRRETNMPGDEDPKARKIKIVESASCSGENKEAPSMDINSSTRGQCTGKTEQCKLYPLQSFSRHSATNEKYLGKKSHRAVDVSRGAMGSLLDKLGKLVTEDYSLDPSIKSDIESFSSELEIMHQDLPKLENIDNAKIWVDKVRELSYYIEDMVDTFLVHVELDSSRCGFRELTCKGLKLLVNGMTTHDHTDDVIKDIKVKVKAVADGKGKYNIDVNNVVANAIEKAAIYPRMAVYTNKEHLIGIETPRDDVIGLFEEGGDVDKQELRIVSIVGMGGLGKTTLAKAVYEEFKGYSHKAFVSVGQNPDLVNVLKKTIRDCQGREYNAAKLEQLDVEQLCNELRNFLKDKRYFIVIDDLWGCPLWDTINSAFPRDKCGSRVITTTRIQEVVDRESWNVENKVYRIKPLSHKDSRSLFFRRISDPRKDCPVTPRKEEILADILRRCGGMPLAINSIASHLARHSSESSWEHVRKSLGATQCNDVEQMKKILDLSYIHLPDHLKTCLLYVCMYSEDRKINKNDLLRQWVAEGFVSTDGGQDAEDVAEEYFKALIDMFMIQPWKIDYCTNEVLSCRVHDIILELMRSKSSEEKFIHVIDGLKDVSGQIHRVSVQYNDKEDSRTLKTIKGSLSHARSVLLYRASLLPAFLEFKHVRVLHLEDKVYSREPLDLTGISSLFFLRYLKIALHPLSGDLKLPDQLGQLQQLETIHLKGGGLKKYPSDLCTLPRLSCLIYSRYGGIMLPYGIERLKSLHILKGVCLYKSSVETIKGLGELTNLRNLGINSNFPIGWGFHESEEVAYARMNALHSSISSLSTSVRILTLHAYLPGHDMEYWNRTLFPQGSHIRKLHLSGCSFYTCPEWIGQLHDLYSLTITVMEVADSISIVEGLTSLAYFELSTDTDRYWKEKESIVISGGGAFQALKHLIFHCPKVSLIFEVGALPKLEKLEILFCHLTHHISYLAVGIEHLPAPTLEQIIIKLTRNIKSGFSITINDWDDNDWECDYASDQETDSLIKQLRKLRSVLKRAFKKHHPGADIYIEFEDYSYDPSQQKERYRSDEEAESVDDEDDEGAHQVNGSQTAAQVQTNTRQLIELIDAQEDSARMSINIDAPLMVGTSIDLAVGLEGWQGGRGSQDLAVLESSEQPSTSLLAPLPSSIPLFAWADTAEPMANFSVDININNDLLVQQGNDGMLVNTVGQYLDLNQQAHARELFDLNHASSADSESLQLPFRSLLAPSSSSLHHTLELSLWPDAAETERDYLNPAPNEITDEEFFVD</sequence>
<dbReference type="PROSITE" id="PS00108">
    <property type="entry name" value="PROTEIN_KINASE_ST"/>
    <property type="match status" value="1"/>
</dbReference>
<comment type="similarity">
    <text evidence="2">Belongs to the disease resistance NB-LRR family.</text>
</comment>
<proteinExistence type="inferred from homology"/>
<dbReference type="SUPFAM" id="SSF49354">
    <property type="entry name" value="PapD-like"/>
    <property type="match status" value="1"/>
</dbReference>
<dbReference type="Gene3D" id="3.40.50.300">
    <property type="entry name" value="P-loop containing nucleotide triphosphate hydrolases"/>
    <property type="match status" value="1"/>
</dbReference>
<dbReference type="SMR" id="A0A3B6SIC7"/>
<dbReference type="GO" id="GO:0042742">
    <property type="term" value="P:defense response to bacterium"/>
    <property type="evidence" value="ECO:0007669"/>
    <property type="project" value="UniProtKB-ARBA"/>
</dbReference>
<protein>
    <recommendedName>
        <fullName evidence="20">Protein kinase domain-containing protein</fullName>
    </recommendedName>
</protein>
<keyword evidence="5" id="KW-0812">Transmembrane</keyword>
<feature type="compositionally biased region" description="Acidic residues" evidence="15">
    <location>
        <begin position="1500"/>
        <end position="1511"/>
    </location>
</feature>
<evidence type="ECO:0000259" key="17">
    <source>
        <dbReference type="PROSITE" id="PS50202"/>
    </source>
</evidence>
<dbReference type="Gene3D" id="3.80.10.10">
    <property type="entry name" value="Ribonuclease Inhibitor"/>
    <property type="match status" value="1"/>
</dbReference>
<evidence type="ECO:0000259" key="16">
    <source>
        <dbReference type="PROSITE" id="PS50011"/>
    </source>
</evidence>
<evidence type="ECO:0000256" key="1">
    <source>
        <dbReference type="ARBA" id="ARBA00004162"/>
    </source>
</evidence>
<dbReference type="Pfam" id="PF00069">
    <property type="entry name" value="Pkinase"/>
    <property type="match status" value="1"/>
</dbReference>
<dbReference type="InterPro" id="IPR002182">
    <property type="entry name" value="NB-ARC"/>
</dbReference>
<evidence type="ECO:0000256" key="8">
    <source>
        <dbReference type="ARBA" id="ARBA00022777"/>
    </source>
</evidence>
<dbReference type="InterPro" id="IPR042197">
    <property type="entry name" value="Apaf_helical"/>
</dbReference>
<evidence type="ECO:0000256" key="7">
    <source>
        <dbReference type="ARBA" id="ARBA00022741"/>
    </source>
</evidence>
<dbReference type="Gene3D" id="1.10.510.10">
    <property type="entry name" value="Transferase(Phosphotransferase) domain 1"/>
    <property type="match status" value="1"/>
</dbReference>
<dbReference type="InterPro" id="IPR000535">
    <property type="entry name" value="MSP_dom"/>
</dbReference>
<evidence type="ECO:0000256" key="5">
    <source>
        <dbReference type="ARBA" id="ARBA00022692"/>
    </source>
</evidence>
<dbReference type="GeneID" id="123157020"/>
<dbReference type="Gramene" id="TraesCS7B03G0947800.1">
    <property type="protein sequence ID" value="TraesCS7B03G0947800.1.CDS"/>
    <property type="gene ID" value="TraesCS7B03G0947800"/>
</dbReference>
<keyword evidence="4" id="KW-0808">Transferase</keyword>
<gene>
    <name evidence="18" type="primary">LOC123157020</name>
</gene>
<dbReference type="PANTHER" id="PTHR45707:SF50">
    <property type="entry name" value="VESICLE-ASSOCIATED PROTEIN 1-1"/>
    <property type="match status" value="1"/>
</dbReference>
<dbReference type="Pfam" id="PF18052">
    <property type="entry name" value="Rx_N"/>
    <property type="match status" value="1"/>
</dbReference>
<dbReference type="Gene3D" id="2.60.40.10">
    <property type="entry name" value="Immunoglobulins"/>
    <property type="match status" value="1"/>
</dbReference>
<feature type="binding site" evidence="14">
    <location>
        <position position="59"/>
    </location>
    <ligand>
        <name>ATP</name>
        <dbReference type="ChEBI" id="CHEBI:30616"/>
    </ligand>
</feature>
<keyword evidence="8" id="KW-0418">Kinase</keyword>
<dbReference type="SUPFAM" id="SSF52058">
    <property type="entry name" value="L domain-like"/>
    <property type="match status" value="1"/>
</dbReference>
<dbReference type="Gene3D" id="1.10.8.430">
    <property type="entry name" value="Helical domain of apoptotic protease-activating factors"/>
    <property type="match status" value="1"/>
</dbReference>
<dbReference type="FunFam" id="1.10.10.10:FF:000322">
    <property type="entry name" value="Probable disease resistance protein At1g63360"/>
    <property type="match status" value="1"/>
</dbReference>
<keyword evidence="11" id="KW-1133">Transmembrane helix</keyword>
<dbReference type="SUPFAM" id="SSF56112">
    <property type="entry name" value="Protein kinase-like (PK-like)"/>
    <property type="match status" value="1"/>
</dbReference>
<keyword evidence="10 14" id="KW-0067">ATP-binding</keyword>
<name>A0A3B6SIC7_WHEAT</name>
<dbReference type="InterPro" id="IPR011009">
    <property type="entry name" value="Kinase-like_dom_sf"/>
</dbReference>
<dbReference type="Gene3D" id="1.20.5.4130">
    <property type="match status" value="1"/>
</dbReference>